<dbReference type="PANTHER" id="PTHR24148">
    <property type="entry name" value="ANKYRIN REPEAT DOMAIN-CONTAINING PROTEIN 39 HOMOLOG-RELATED"/>
    <property type="match status" value="1"/>
</dbReference>
<dbReference type="Pfam" id="PF06985">
    <property type="entry name" value="HET"/>
    <property type="match status" value="1"/>
</dbReference>
<reference evidence="2 3" key="1">
    <citation type="submission" date="2024-02" db="EMBL/GenBank/DDBJ databases">
        <title>First draft genome assembly of two strains of Seiridium cardinale.</title>
        <authorList>
            <person name="Emiliani G."/>
            <person name="Scali E."/>
        </authorList>
    </citation>
    <scope>NUCLEOTIDE SEQUENCE [LARGE SCALE GENOMIC DNA]</scope>
    <source>
        <strain evidence="2 3">BM-138-000479</strain>
    </source>
</reference>
<accession>A0ABR2XCL4</accession>
<feature type="domain" description="Heterokaryon incompatibility" evidence="1">
    <location>
        <begin position="52"/>
        <end position="197"/>
    </location>
</feature>
<keyword evidence="3" id="KW-1185">Reference proteome</keyword>
<dbReference type="Proteomes" id="UP001465668">
    <property type="component" value="Unassembled WGS sequence"/>
</dbReference>
<protein>
    <recommendedName>
        <fullName evidence="1">Heterokaryon incompatibility domain-containing protein</fullName>
    </recommendedName>
</protein>
<name>A0ABR2XCL4_9PEZI</name>
<evidence type="ECO:0000259" key="1">
    <source>
        <dbReference type="Pfam" id="PF06985"/>
    </source>
</evidence>
<proteinExistence type="predicted"/>
<sequence length="286" mass="32676">MGAAPQFPGLSFAGEDNLAHHLLSYHGLVLFIVYVVISMSSETFRLATAPSYRALSYTWGPAKGRPEDQDSVFRCQFSPEMDSMSKKLVGTLTQIAQRAKNEWYWIDFLCINQNIPREWGEQVNNMHIYQKAETVDVWLCSATEQDGSDINSSENLANGPKRSLPINHQQVLSEEDWEILVSFFFSRWFHRLWTLQEFALARDVRFIHGDSFVDPVVLREAALHLYSHAVSMQLHCGNNGTAGAAVVPQNLLREPLRDVKQVIHYLSQLITQNDKLDYKALLVWAY</sequence>
<comment type="caution">
    <text evidence="2">The sequence shown here is derived from an EMBL/GenBank/DDBJ whole genome shotgun (WGS) entry which is preliminary data.</text>
</comment>
<gene>
    <name evidence="2" type="ORF">SCAR479_11924</name>
</gene>
<organism evidence="2 3">
    <name type="scientific">Seiridium cardinale</name>
    <dbReference type="NCBI Taxonomy" id="138064"/>
    <lineage>
        <taxon>Eukaryota</taxon>
        <taxon>Fungi</taxon>
        <taxon>Dikarya</taxon>
        <taxon>Ascomycota</taxon>
        <taxon>Pezizomycotina</taxon>
        <taxon>Sordariomycetes</taxon>
        <taxon>Xylariomycetidae</taxon>
        <taxon>Amphisphaeriales</taxon>
        <taxon>Sporocadaceae</taxon>
        <taxon>Seiridium</taxon>
    </lineage>
</organism>
<dbReference type="EMBL" id="JARVKM010000075">
    <property type="protein sequence ID" value="KAK9771445.1"/>
    <property type="molecule type" value="Genomic_DNA"/>
</dbReference>
<dbReference type="PANTHER" id="PTHR24148:SF64">
    <property type="entry name" value="HETEROKARYON INCOMPATIBILITY DOMAIN-CONTAINING PROTEIN"/>
    <property type="match status" value="1"/>
</dbReference>
<evidence type="ECO:0000313" key="2">
    <source>
        <dbReference type="EMBL" id="KAK9771445.1"/>
    </source>
</evidence>
<dbReference type="InterPro" id="IPR010730">
    <property type="entry name" value="HET"/>
</dbReference>
<dbReference type="InterPro" id="IPR052895">
    <property type="entry name" value="HetReg/Transcr_Mod"/>
</dbReference>
<evidence type="ECO:0000313" key="3">
    <source>
        <dbReference type="Proteomes" id="UP001465668"/>
    </source>
</evidence>